<dbReference type="InterPro" id="IPR001810">
    <property type="entry name" value="F-box_dom"/>
</dbReference>
<proteinExistence type="predicted"/>
<evidence type="ECO:0000259" key="1">
    <source>
        <dbReference type="PROSITE" id="PS50181"/>
    </source>
</evidence>
<dbReference type="InterPro" id="IPR036047">
    <property type="entry name" value="F-box-like_dom_sf"/>
</dbReference>
<organism evidence="2 3">
    <name type="scientific">Arabidopsis thaliana</name>
    <name type="common">Mouse-ear cress</name>
    <dbReference type="NCBI Taxonomy" id="3702"/>
    <lineage>
        <taxon>Eukaryota</taxon>
        <taxon>Viridiplantae</taxon>
        <taxon>Streptophyta</taxon>
        <taxon>Embryophyta</taxon>
        <taxon>Tracheophyta</taxon>
        <taxon>Spermatophyta</taxon>
        <taxon>Magnoliopsida</taxon>
        <taxon>eudicotyledons</taxon>
        <taxon>Gunneridae</taxon>
        <taxon>Pentapetalae</taxon>
        <taxon>rosids</taxon>
        <taxon>malvids</taxon>
        <taxon>Brassicales</taxon>
        <taxon>Brassicaceae</taxon>
        <taxon>Camelineae</taxon>
        <taxon>Arabidopsis</taxon>
    </lineage>
</organism>
<dbReference type="SUPFAM" id="SSF81383">
    <property type="entry name" value="F-box domain"/>
    <property type="match status" value="1"/>
</dbReference>
<dbReference type="SMART" id="SM00579">
    <property type="entry name" value="FBD"/>
    <property type="match status" value="1"/>
</dbReference>
<dbReference type="Gene3D" id="1.20.1280.50">
    <property type="match status" value="1"/>
</dbReference>
<dbReference type="SUPFAM" id="SSF52047">
    <property type="entry name" value="RNI-like"/>
    <property type="match status" value="1"/>
</dbReference>
<protein>
    <recommendedName>
        <fullName evidence="1">F-box domain-containing protein</fullName>
    </recommendedName>
</protein>
<dbReference type="PANTHER" id="PTHR31900">
    <property type="entry name" value="F-BOX/RNI SUPERFAMILY PROTEIN-RELATED"/>
    <property type="match status" value="1"/>
</dbReference>
<dbReference type="InterPro" id="IPR006566">
    <property type="entry name" value="FBD"/>
</dbReference>
<gene>
    <name evidence="2" type="ordered locus">AXX17_At1g50280</name>
</gene>
<dbReference type="CDD" id="cd22160">
    <property type="entry name" value="F-box_AtFBL13-like"/>
    <property type="match status" value="1"/>
</dbReference>
<evidence type="ECO:0000313" key="2">
    <source>
        <dbReference type="EMBL" id="OAP16488.1"/>
    </source>
</evidence>
<dbReference type="ExpressionAtlas" id="A0A178WDM4">
    <property type="expression patterns" value="baseline and differential"/>
</dbReference>
<dbReference type="InterPro" id="IPR032675">
    <property type="entry name" value="LRR_dom_sf"/>
</dbReference>
<dbReference type="Pfam" id="PF08387">
    <property type="entry name" value="FBD"/>
    <property type="match status" value="1"/>
</dbReference>
<dbReference type="FunFam" id="1.20.1280.50:FF:000135">
    <property type="entry name" value="FBD, F-box and Leucine Rich Repeat domains containing protein"/>
    <property type="match status" value="1"/>
</dbReference>
<dbReference type="PROSITE" id="PS50181">
    <property type="entry name" value="FBOX"/>
    <property type="match status" value="1"/>
</dbReference>
<dbReference type="SMART" id="SM00256">
    <property type="entry name" value="FBOX"/>
    <property type="match status" value="1"/>
</dbReference>
<accession>A0A178WDM4</accession>
<dbReference type="Gene3D" id="3.80.10.10">
    <property type="entry name" value="Ribonuclease Inhibitor"/>
    <property type="match status" value="1"/>
</dbReference>
<sequence length="492" mass="56623">MFLCVIIPCLCSYLCSLFSWLLGQIPSFLFYKINESWLTSTKRNVEIVKNLMDKISQLPDELLVKVLSFLSTKDAVSTSILSMRWKSLWMWLPKLEYNFRHYSVSEGQGLARFITSSLRVHKAPAIESLSLKFRYGAIGSIKPKDIYLWVSLAVHVSNVRELSLKLFNFAELPTKLPKSLCKCKSIVILKLKDEILVDVPRKVCLPSLKTLFLGRVTYSDANSLHRLLSNCPVLEDLVMERDKIDNLGKLSVIVKSLQRLTLKMSRPCHLDGLKMNSPSLKYLKVIDERLESDSDDESDSDSPRYFYDFEDMPKLEEADFVLTFQNIKKFFGSITSVKRLSLCLGVYTEESLYHEGLVFNQLEQLKICSCDSDWSILLARLLKSSPNLRELEAYVIEDHPNGRTDLPNQWDNQLNCVPTCLLSSLETFRWSEMHGLLQNQMDVAKYILKNARCLKSATIFFPTTYAQETRDEMIEELSLSFQGPETCQVFFH</sequence>
<dbReference type="AlphaFoldDB" id="A0A178WDM4"/>
<feature type="domain" description="F-box" evidence="1">
    <location>
        <begin position="52"/>
        <end position="88"/>
    </location>
</feature>
<reference evidence="3" key="1">
    <citation type="journal article" date="2016" name="Proc. Natl. Acad. Sci. U.S.A.">
        <title>Chromosome-level assembly of Arabidopsis thaliana Ler reveals the extent of translocation and inversion polymorphisms.</title>
        <authorList>
            <person name="Zapata L."/>
            <person name="Ding J."/>
            <person name="Willing E.M."/>
            <person name="Hartwig B."/>
            <person name="Bezdan D."/>
            <person name="Jiao W.B."/>
            <person name="Patel V."/>
            <person name="Velikkakam James G."/>
            <person name="Koornneef M."/>
            <person name="Ossowski S."/>
            <person name="Schneeberger K."/>
        </authorList>
    </citation>
    <scope>NUCLEOTIDE SEQUENCE [LARGE SCALE GENOMIC DNA]</scope>
    <source>
        <strain evidence="3">cv. Landsberg erecta</strain>
    </source>
</reference>
<dbReference type="Proteomes" id="UP000078284">
    <property type="component" value="Chromosome 1"/>
</dbReference>
<dbReference type="InterPro" id="IPR053781">
    <property type="entry name" value="F-box_AtFBL13-like"/>
</dbReference>
<evidence type="ECO:0000313" key="3">
    <source>
        <dbReference type="Proteomes" id="UP000078284"/>
    </source>
</evidence>
<dbReference type="InterPro" id="IPR050232">
    <property type="entry name" value="FBL13/AtMIF1-like"/>
</dbReference>
<comment type="caution">
    <text evidence="2">The sequence shown here is derived from an EMBL/GenBank/DDBJ whole genome shotgun (WGS) entry which is preliminary data.</text>
</comment>
<name>A0A178WDM4_ARATH</name>
<dbReference type="PANTHER" id="PTHR31900:SF28">
    <property type="entry name" value="FBD DOMAIN-CONTAINING PROTEIN"/>
    <property type="match status" value="1"/>
</dbReference>
<dbReference type="Pfam" id="PF24758">
    <property type="entry name" value="LRR_At5g56370"/>
    <property type="match status" value="1"/>
</dbReference>
<dbReference type="EMBL" id="LUHQ01000001">
    <property type="protein sequence ID" value="OAP16488.1"/>
    <property type="molecule type" value="Genomic_DNA"/>
</dbReference>
<dbReference type="Pfam" id="PF00646">
    <property type="entry name" value="F-box"/>
    <property type="match status" value="1"/>
</dbReference>
<dbReference type="InterPro" id="IPR055411">
    <property type="entry name" value="LRR_FXL15/At3g58940/PEG3-like"/>
</dbReference>